<comment type="caution">
    <text evidence="1">The sequence shown here is derived from an EMBL/GenBank/DDBJ whole genome shotgun (WGS) entry which is preliminary data.</text>
</comment>
<dbReference type="EMBL" id="JACGCM010000859">
    <property type="protein sequence ID" value="KAF6165115.1"/>
    <property type="molecule type" value="Genomic_DNA"/>
</dbReference>
<proteinExistence type="predicted"/>
<dbReference type="OrthoDB" id="6278596at2759"/>
<evidence type="ECO:0000313" key="1">
    <source>
        <dbReference type="EMBL" id="KAF6165115.1"/>
    </source>
</evidence>
<accession>A0A7J7ND75</accession>
<gene>
    <name evidence="1" type="ORF">GIB67_000699</name>
</gene>
<dbReference type="Proteomes" id="UP000541444">
    <property type="component" value="Unassembled WGS sequence"/>
</dbReference>
<reference evidence="1 2" key="1">
    <citation type="journal article" date="2020" name="IScience">
        <title>Genome Sequencing of the Endangered Kingdonia uniflora (Circaeasteraceae, Ranunculales) Reveals Potential Mechanisms of Evolutionary Specialization.</title>
        <authorList>
            <person name="Sun Y."/>
            <person name="Deng T."/>
            <person name="Zhang A."/>
            <person name="Moore M.J."/>
            <person name="Landis J.B."/>
            <person name="Lin N."/>
            <person name="Zhang H."/>
            <person name="Zhang X."/>
            <person name="Huang J."/>
            <person name="Zhang X."/>
            <person name="Sun H."/>
            <person name="Wang H."/>
        </authorList>
    </citation>
    <scope>NUCLEOTIDE SEQUENCE [LARGE SCALE GENOMIC DNA]</scope>
    <source>
        <strain evidence="1">TB1705</strain>
        <tissue evidence="1">Leaf</tissue>
    </source>
</reference>
<name>A0A7J7ND75_9MAGN</name>
<dbReference type="AlphaFoldDB" id="A0A7J7ND75"/>
<protein>
    <submittedName>
        <fullName evidence="1">Uncharacterized protein</fullName>
    </submittedName>
</protein>
<organism evidence="1 2">
    <name type="scientific">Kingdonia uniflora</name>
    <dbReference type="NCBI Taxonomy" id="39325"/>
    <lineage>
        <taxon>Eukaryota</taxon>
        <taxon>Viridiplantae</taxon>
        <taxon>Streptophyta</taxon>
        <taxon>Embryophyta</taxon>
        <taxon>Tracheophyta</taxon>
        <taxon>Spermatophyta</taxon>
        <taxon>Magnoliopsida</taxon>
        <taxon>Ranunculales</taxon>
        <taxon>Circaeasteraceae</taxon>
        <taxon>Kingdonia</taxon>
    </lineage>
</organism>
<sequence>MHGLQVWQVYPPPPSSQIQSLIFALTAQGTSSTSSSNDDPSTEVANILKDMTSSYEIDNALFFKSLKFLGGKDEHNYRLMFMALEPEQRASFLEAILS</sequence>
<keyword evidence="2" id="KW-1185">Reference proteome</keyword>
<evidence type="ECO:0000313" key="2">
    <source>
        <dbReference type="Proteomes" id="UP000541444"/>
    </source>
</evidence>